<keyword evidence="15" id="KW-1185">Reference proteome</keyword>
<dbReference type="GO" id="GO:0015280">
    <property type="term" value="F:ligand-gated sodium channel activity"/>
    <property type="evidence" value="ECO:0007669"/>
    <property type="project" value="TreeGrafter"/>
</dbReference>
<dbReference type="AlphaFoldDB" id="A0A8J9UH09"/>
<dbReference type="PANTHER" id="PTHR11690">
    <property type="entry name" value="AMILORIDE-SENSITIVE SODIUM CHANNEL-RELATED"/>
    <property type="match status" value="1"/>
</dbReference>
<evidence type="ECO:0000256" key="1">
    <source>
        <dbReference type="ARBA" id="ARBA00004141"/>
    </source>
</evidence>
<feature type="transmembrane region" description="Helical" evidence="13">
    <location>
        <begin position="399"/>
        <end position="428"/>
    </location>
</feature>
<evidence type="ECO:0000256" key="10">
    <source>
        <dbReference type="ARBA" id="ARBA00023201"/>
    </source>
</evidence>
<keyword evidence="11 12" id="KW-0407">Ion channel</keyword>
<dbReference type="EMBL" id="OV170233">
    <property type="protein sequence ID" value="CAH0719059.1"/>
    <property type="molecule type" value="Genomic_DNA"/>
</dbReference>
<comment type="similarity">
    <text evidence="2 12">Belongs to the amiloride-sensitive sodium channel (TC 1.A.6) family.</text>
</comment>
<evidence type="ECO:0000256" key="13">
    <source>
        <dbReference type="SAM" id="Phobius"/>
    </source>
</evidence>
<evidence type="ECO:0000256" key="3">
    <source>
        <dbReference type="ARBA" id="ARBA00022448"/>
    </source>
</evidence>
<accession>A0A8J9UH09</accession>
<evidence type="ECO:0000256" key="4">
    <source>
        <dbReference type="ARBA" id="ARBA00022461"/>
    </source>
</evidence>
<evidence type="ECO:0000313" key="14">
    <source>
        <dbReference type="EMBL" id="CAH0719059.1"/>
    </source>
</evidence>
<organism evidence="14 15">
    <name type="scientific">Brenthis ino</name>
    <name type="common">lesser marbled fritillary</name>
    <dbReference type="NCBI Taxonomy" id="405034"/>
    <lineage>
        <taxon>Eukaryota</taxon>
        <taxon>Metazoa</taxon>
        <taxon>Ecdysozoa</taxon>
        <taxon>Arthropoda</taxon>
        <taxon>Hexapoda</taxon>
        <taxon>Insecta</taxon>
        <taxon>Pterygota</taxon>
        <taxon>Neoptera</taxon>
        <taxon>Endopterygota</taxon>
        <taxon>Lepidoptera</taxon>
        <taxon>Glossata</taxon>
        <taxon>Ditrysia</taxon>
        <taxon>Papilionoidea</taxon>
        <taxon>Nymphalidae</taxon>
        <taxon>Heliconiinae</taxon>
        <taxon>Argynnini</taxon>
        <taxon>Brenthis</taxon>
    </lineage>
</organism>
<feature type="non-terminal residue" evidence="14">
    <location>
        <position position="447"/>
    </location>
</feature>
<evidence type="ECO:0000256" key="7">
    <source>
        <dbReference type="ARBA" id="ARBA00023053"/>
    </source>
</evidence>
<dbReference type="OrthoDB" id="7092771at2759"/>
<reference evidence="14" key="1">
    <citation type="submission" date="2021-12" db="EMBL/GenBank/DDBJ databases">
        <authorList>
            <person name="Martin H S."/>
        </authorList>
    </citation>
    <scope>NUCLEOTIDE SEQUENCE</scope>
</reference>
<dbReference type="Proteomes" id="UP000838878">
    <property type="component" value="Chromosome 13"/>
</dbReference>
<evidence type="ECO:0000256" key="11">
    <source>
        <dbReference type="ARBA" id="ARBA00023303"/>
    </source>
</evidence>
<keyword evidence="4 12" id="KW-0894">Sodium channel</keyword>
<sequence length="447" mass="51399">MNIIQLVCKWTSTPFVNVIDSLPTPIWAVPFPSVVLCPHLHVKLSHANVSELNGVERFFASLVCPQMNPDDKLYSRSHRLNALENNRLQDFILKGSPTCEDLVKVCHWRSGYDAEWFQKDCCEKLLKPIFTDYGLCYTFNSLPLNGMTNETISWQRSFNRLASSDTLEWDLDGGYPKVFPPKPGTLPFRVMASGEVNGLGIELYLNTSEHQYDCDGHNVGFNILISSPTDHVYTSTILRLPMDRMTTIEVSAITYKTDGSLRALSPDQRQCFFQNERKLHFYEFYTDTNCKLDLRIRETMKQCNCILYNWPTKVGEQLIYAYYADSEEQRQPHEDATSCYPACNDVLYSTQVYYSDLIKDPAYGSSDYRNKTGERTHINVHFYNDMFLGQHRHAQYDDYYFAGAIGGLLSLFLGFSIISVAELVYFVLLKPIHIAFKETFYGNHALI</sequence>
<evidence type="ECO:0000256" key="5">
    <source>
        <dbReference type="ARBA" id="ARBA00022692"/>
    </source>
</evidence>
<keyword evidence="7" id="KW-0915">Sodium</keyword>
<keyword evidence="9 13" id="KW-0472">Membrane</keyword>
<gene>
    <name evidence="14" type="ORF">BINO364_LOCUS5450</name>
</gene>
<evidence type="ECO:0000256" key="2">
    <source>
        <dbReference type="ARBA" id="ARBA00007193"/>
    </source>
</evidence>
<keyword evidence="3 12" id="KW-0813">Transport</keyword>
<keyword evidence="6 13" id="KW-1133">Transmembrane helix</keyword>
<proteinExistence type="inferred from homology"/>
<dbReference type="Gene3D" id="2.60.470.10">
    <property type="entry name" value="Acid-sensing ion channels like domains"/>
    <property type="match status" value="1"/>
</dbReference>
<evidence type="ECO:0000256" key="12">
    <source>
        <dbReference type="RuleBase" id="RU000679"/>
    </source>
</evidence>
<evidence type="ECO:0000256" key="8">
    <source>
        <dbReference type="ARBA" id="ARBA00023065"/>
    </source>
</evidence>
<name>A0A8J9UH09_9NEOP</name>
<evidence type="ECO:0000256" key="9">
    <source>
        <dbReference type="ARBA" id="ARBA00023136"/>
    </source>
</evidence>
<dbReference type="Pfam" id="PF00858">
    <property type="entry name" value="ASC"/>
    <property type="match status" value="1"/>
</dbReference>
<dbReference type="Gene3D" id="1.10.287.770">
    <property type="entry name" value="YojJ-like"/>
    <property type="match status" value="1"/>
</dbReference>
<keyword evidence="8 12" id="KW-0406">Ion transport</keyword>
<keyword evidence="5 12" id="KW-0812">Transmembrane</keyword>
<evidence type="ECO:0000313" key="15">
    <source>
        <dbReference type="Proteomes" id="UP000838878"/>
    </source>
</evidence>
<evidence type="ECO:0000256" key="6">
    <source>
        <dbReference type="ARBA" id="ARBA00022989"/>
    </source>
</evidence>
<dbReference type="GO" id="GO:0005886">
    <property type="term" value="C:plasma membrane"/>
    <property type="evidence" value="ECO:0007669"/>
    <property type="project" value="TreeGrafter"/>
</dbReference>
<dbReference type="InterPro" id="IPR001873">
    <property type="entry name" value="ENaC"/>
</dbReference>
<dbReference type="PANTHER" id="PTHR11690:SF288">
    <property type="entry name" value="AMILORIDE-SENSITIVE NA+ CHANNEL-RELATED"/>
    <property type="match status" value="1"/>
</dbReference>
<protein>
    <submittedName>
        <fullName evidence="14">Uncharacterized protein</fullName>
    </submittedName>
</protein>
<comment type="subcellular location">
    <subcellularLocation>
        <location evidence="1">Membrane</location>
        <topology evidence="1">Multi-pass membrane protein</topology>
    </subcellularLocation>
</comment>
<keyword evidence="10 12" id="KW-0739">Sodium transport</keyword>